<reference evidence="1" key="1">
    <citation type="journal article" date="2014" name="Int. J. Syst. Evol. Microbiol.">
        <title>Complete genome sequence of Corynebacterium casei LMG S-19264T (=DSM 44701T), isolated from a smear-ripened cheese.</title>
        <authorList>
            <consortium name="US DOE Joint Genome Institute (JGI-PGF)"/>
            <person name="Walter F."/>
            <person name="Albersmeier A."/>
            <person name="Kalinowski J."/>
            <person name="Ruckert C."/>
        </authorList>
    </citation>
    <scope>NUCLEOTIDE SEQUENCE</scope>
    <source>
        <strain evidence="1">JCM 4122</strain>
    </source>
</reference>
<keyword evidence="2" id="KW-1185">Reference proteome</keyword>
<evidence type="ECO:0000313" key="2">
    <source>
        <dbReference type="Proteomes" id="UP000632849"/>
    </source>
</evidence>
<protein>
    <submittedName>
        <fullName evidence="1">Uncharacterized protein</fullName>
    </submittedName>
</protein>
<evidence type="ECO:0000313" key="1">
    <source>
        <dbReference type="EMBL" id="GHG30286.1"/>
    </source>
</evidence>
<dbReference type="Proteomes" id="UP000632849">
    <property type="component" value="Unassembled WGS sequence"/>
</dbReference>
<comment type="caution">
    <text evidence="1">The sequence shown here is derived from an EMBL/GenBank/DDBJ whole genome shotgun (WGS) entry which is preliminary data.</text>
</comment>
<accession>A0A919C007</accession>
<proteinExistence type="predicted"/>
<dbReference type="EMBL" id="BNBE01000004">
    <property type="protein sequence ID" value="GHG30286.1"/>
    <property type="molecule type" value="Genomic_DNA"/>
</dbReference>
<dbReference type="AlphaFoldDB" id="A0A919C007"/>
<reference evidence="1" key="2">
    <citation type="submission" date="2020-09" db="EMBL/GenBank/DDBJ databases">
        <authorList>
            <person name="Sun Q."/>
            <person name="Ohkuma M."/>
        </authorList>
    </citation>
    <scope>NUCLEOTIDE SEQUENCE</scope>
    <source>
        <strain evidence="1">JCM 4122</strain>
    </source>
</reference>
<name>A0A919C007_STRFL</name>
<sequence>MRGLRLLGWQEALPRSLAAVLDTWPAQTTRRPEGTKISFATDSVRSWMCEKRFLGATPPASR</sequence>
<organism evidence="1 2">
    <name type="scientific">Streptomyces filamentosus</name>
    <name type="common">Streptomyces roseosporus</name>
    <dbReference type="NCBI Taxonomy" id="67294"/>
    <lineage>
        <taxon>Bacteria</taxon>
        <taxon>Bacillati</taxon>
        <taxon>Actinomycetota</taxon>
        <taxon>Actinomycetes</taxon>
        <taxon>Kitasatosporales</taxon>
        <taxon>Streptomycetaceae</taxon>
        <taxon>Streptomyces</taxon>
    </lineage>
</organism>
<gene>
    <name evidence="1" type="ORF">GCM10017667_80200</name>
</gene>